<dbReference type="InterPro" id="IPR041033">
    <property type="entry name" value="SpaA_PFL_dom_1"/>
</dbReference>
<dbReference type="InterPro" id="IPR001434">
    <property type="entry name" value="OmcB-like_DUF11"/>
</dbReference>
<proteinExistence type="predicted"/>
<dbReference type="InterPro" id="IPR002035">
    <property type="entry name" value="VWF_A"/>
</dbReference>
<dbReference type="RefSeq" id="WP_117142638.1">
    <property type="nucleotide sequence ID" value="NZ_QIML01000022.1"/>
</dbReference>
<gene>
    <name evidence="6" type="ORF">DV520_10160</name>
</gene>
<reference evidence="6 7" key="1">
    <citation type="submission" date="2018-07" db="EMBL/GenBank/DDBJ databases">
        <title>GABA Modulating Bacteria of the Human Gut Microbiota.</title>
        <authorList>
            <person name="Strandwitz P."/>
            <person name="Kim K.H."/>
            <person name="Terekhova D."/>
            <person name="Liu J.K."/>
            <person name="Sharma A."/>
            <person name="Levering J."/>
            <person name="Mcdonald D."/>
            <person name="Dietrich D."/>
            <person name="Ramadhar T.R."/>
            <person name="Lekbua A."/>
            <person name="Mroue N."/>
            <person name="Liston C."/>
            <person name="Stewart E.J."/>
            <person name="Dubin M.J."/>
            <person name="Zengler K."/>
            <person name="Knight R."/>
            <person name="Gilbert J.A."/>
            <person name="Clardy J."/>
            <person name="Lewis K."/>
        </authorList>
    </citation>
    <scope>NUCLEOTIDE SEQUENCE [LARGE SCALE GENOMIC DNA]</scope>
    <source>
        <strain evidence="6 7">KLE1738</strain>
    </source>
</reference>
<dbReference type="Proteomes" id="UP000260649">
    <property type="component" value="Unassembled WGS sequence"/>
</dbReference>
<dbReference type="Pfam" id="PF01345">
    <property type="entry name" value="DUF11"/>
    <property type="match status" value="2"/>
</dbReference>
<dbReference type="InterPro" id="IPR022464">
    <property type="entry name" value="Strep_pil_isopept_link"/>
</dbReference>
<dbReference type="SUPFAM" id="SSF53300">
    <property type="entry name" value="vWA-like"/>
    <property type="match status" value="1"/>
</dbReference>
<feature type="chain" id="PRO_5017554257" evidence="3">
    <location>
        <begin position="35"/>
        <end position="2069"/>
    </location>
</feature>
<keyword evidence="3" id="KW-0732">Signal</keyword>
<dbReference type="Pfam" id="PF13519">
    <property type="entry name" value="VWA_2"/>
    <property type="match status" value="1"/>
</dbReference>
<dbReference type="InterPro" id="IPR013783">
    <property type="entry name" value="Ig-like_fold"/>
</dbReference>
<feature type="signal peptide" evidence="3">
    <location>
        <begin position="1"/>
        <end position="34"/>
    </location>
</feature>
<evidence type="ECO:0000259" key="5">
    <source>
        <dbReference type="PROSITE" id="PS51272"/>
    </source>
</evidence>
<feature type="domain" description="SLH" evidence="5">
    <location>
        <begin position="1798"/>
        <end position="1874"/>
    </location>
</feature>
<dbReference type="NCBIfam" id="TIGR01451">
    <property type="entry name" value="B_ant_repeat"/>
    <property type="match status" value="2"/>
</dbReference>
<evidence type="ECO:0000256" key="3">
    <source>
        <dbReference type="SAM" id="SignalP"/>
    </source>
</evidence>
<evidence type="ECO:0000313" key="6">
    <source>
        <dbReference type="EMBL" id="RFT05938.1"/>
    </source>
</evidence>
<feature type="region of interest" description="Disordered" evidence="2">
    <location>
        <begin position="1416"/>
        <end position="1436"/>
    </location>
</feature>
<dbReference type="Gene3D" id="2.60.40.1170">
    <property type="entry name" value="Mu homology domain, subdomain B"/>
    <property type="match status" value="1"/>
</dbReference>
<dbReference type="OrthoDB" id="43070at2"/>
<dbReference type="SUPFAM" id="SSF49478">
    <property type="entry name" value="Cna protein B-type domain"/>
    <property type="match status" value="1"/>
</dbReference>
<dbReference type="InterPro" id="IPR055382">
    <property type="entry name" value="DUF7601"/>
</dbReference>
<dbReference type="Gene3D" id="2.60.40.3050">
    <property type="match status" value="3"/>
</dbReference>
<dbReference type="InterPro" id="IPR047589">
    <property type="entry name" value="DUF11_rpt"/>
</dbReference>
<dbReference type="InterPro" id="IPR001119">
    <property type="entry name" value="SLH_dom"/>
</dbReference>
<dbReference type="Pfam" id="PF00395">
    <property type="entry name" value="SLH"/>
    <property type="match status" value="2"/>
</dbReference>
<accession>A0A3E2B1K8</accession>
<dbReference type="PANTHER" id="PTHR43308:SF5">
    <property type="entry name" value="S-LAYER PROTEIN _ PEPTIDOGLYCAN ENDO-BETA-N-ACETYLGLUCOSAMINIDASE"/>
    <property type="match status" value="1"/>
</dbReference>
<dbReference type="InterPro" id="IPR049319">
    <property type="entry name" value="GBS104-like_Ig"/>
</dbReference>
<keyword evidence="7" id="KW-1185">Reference proteome</keyword>
<dbReference type="Pfam" id="PF17802">
    <property type="entry name" value="SpaA"/>
    <property type="match status" value="1"/>
</dbReference>
<feature type="domain" description="SLH" evidence="5">
    <location>
        <begin position="1933"/>
        <end position="1996"/>
    </location>
</feature>
<dbReference type="InterPro" id="IPR038174">
    <property type="entry name" value="Strep_pil_link_sf"/>
</dbReference>
<dbReference type="Gene3D" id="2.60.40.740">
    <property type="match status" value="1"/>
</dbReference>
<dbReference type="Gene3D" id="2.60.40.10">
    <property type="entry name" value="Immunoglobulins"/>
    <property type="match status" value="1"/>
</dbReference>
<dbReference type="Pfam" id="PF24547">
    <property type="entry name" value="DUF7601"/>
    <property type="match status" value="1"/>
</dbReference>
<dbReference type="GeneID" id="97996098"/>
<dbReference type="Pfam" id="PF12892">
    <property type="entry name" value="FctA"/>
    <property type="match status" value="3"/>
</dbReference>
<evidence type="ECO:0000259" key="4">
    <source>
        <dbReference type="PROSITE" id="PS50234"/>
    </source>
</evidence>
<organism evidence="6 7">
    <name type="scientific">Evtepia gabavorous</name>
    <dbReference type="NCBI Taxonomy" id="2211183"/>
    <lineage>
        <taxon>Bacteria</taxon>
        <taxon>Bacillati</taxon>
        <taxon>Bacillota</taxon>
        <taxon>Clostridia</taxon>
        <taxon>Eubacteriales</taxon>
        <taxon>Evtepia</taxon>
    </lineage>
</organism>
<dbReference type="Gene3D" id="2.60.40.1140">
    <property type="entry name" value="Collagen-binding surface protein Cna, B-type domain"/>
    <property type="match status" value="1"/>
</dbReference>
<dbReference type="PROSITE" id="PS51272">
    <property type="entry name" value="SLH"/>
    <property type="match status" value="3"/>
</dbReference>
<dbReference type="PROSITE" id="PS50234">
    <property type="entry name" value="VWFA"/>
    <property type="match status" value="1"/>
</dbReference>
<keyword evidence="1" id="KW-0677">Repeat</keyword>
<name>A0A3E2B1K8_9FIRM</name>
<evidence type="ECO:0000256" key="2">
    <source>
        <dbReference type="SAM" id="MobiDB-lite"/>
    </source>
</evidence>
<dbReference type="InterPro" id="IPR051465">
    <property type="entry name" value="Cell_Envelope_Struct_Comp"/>
</dbReference>
<dbReference type="NCBIfam" id="TIGR03786">
    <property type="entry name" value="strep_pil_rpt"/>
    <property type="match status" value="3"/>
</dbReference>
<feature type="domain" description="VWFA" evidence="4">
    <location>
        <begin position="99"/>
        <end position="224"/>
    </location>
</feature>
<protein>
    <submittedName>
        <fullName evidence="6">VWA domain-containing protein</fullName>
    </submittedName>
</protein>
<dbReference type="InterPro" id="IPR036465">
    <property type="entry name" value="vWFA_dom_sf"/>
</dbReference>
<dbReference type="Pfam" id="PF21426">
    <property type="entry name" value="GBS104-like_Ig"/>
    <property type="match status" value="1"/>
</dbReference>
<evidence type="ECO:0000313" key="7">
    <source>
        <dbReference type="Proteomes" id="UP000260649"/>
    </source>
</evidence>
<evidence type="ECO:0000256" key="1">
    <source>
        <dbReference type="ARBA" id="ARBA00022737"/>
    </source>
</evidence>
<dbReference type="SMART" id="SM00327">
    <property type="entry name" value="VWA"/>
    <property type="match status" value="1"/>
</dbReference>
<sequence length="2069" mass="225265">MQPEEETKNMKKRLLAMLMVLSMALSILPMSAMAAPGDGGGDQEAANQIAKQGEEKTTKDKKVKHSKRIEQTDENTFDITLTVQTKETIEEQVVSEDAAVVLVLDVSNSMDKKDIQSVKEAARNFVEKLTDDASENAQRKVAIVEFGSNAKTVVGWTEANSSQGKNKIENGITAVENGFSYWGKWEKDSGGTNIEGGLRLADNLLSNDQVTNIKNKYVVLMTDGVPTYHVEEDEETDSIDIMYGKRGGGNWATDNDYCDIYDPYQPEKGDTVPKSIKKKAKLYTVFYKNNWGTVGSMDIGSWLSAFSTQLIKAGDDIFEGLENIAEIIVNQAQAWILTDPMGEYIDFGDNTEIPRVTEKGEEGDYTVAFNTSTNTLVWNLRNDTSRTGPVDGWYTYKLTYSVTLDTLKSGFSKENQYATNGNTVLTYMLTEDGELQPQLYKTELLVPMVKGFAGDLIFTKKGSDGKILEGAQFTLTCQDNGNWKREATSDKSGKISFTDIPSGHVYTLAETKVPGGYVAVKPIDVTVSYGEVTAKEITDGTLIDPVATGSLAISKTVTAESGLEADSDQEFTFTVDFNGKDVLKGEFPYTVSGSETGNGNVTDGATITLKAGETATITGLPVGTTYTVTETEIPTGFEAEQESINGTISGEGNNAEFTNKYSVGPLILPGETYLTVKKEIQAEGETYTWGEDDSFTFSISADTGVPMPDEEIITISNSTEGHTASFGNIIYKQPGTYQYSIREGHSDIPGMSSDTKVYIVNVQVTVQNGTLVPEVTYQVQQGDKSSDYTEYNINKLLFTNQYDTSKQTVRISGSKELKGEILEAKDFQFQLTGVKKDNGEVIQDQNDVGDIPLPGDLEIGGTVTNGSIESDPSNIFFGTITYDVQDAGTYKYYFQEVVPEDKEPGMVYDEEEKVVTVTVTYDEDKGLNAIVSVDAGDGTVTEKNASLTFRNVKKEATLGGDGSTALTVNKTLTGRGWLPTDQFAFQLAAGDDDTSKALEDGIVKLENALGDAMVTTIPESKTIQAGNSVISNTKTGSFGDITFYETGKYTFTVTEMKPGEGAIEGVTYSQAKYTVTVQVDENEDGTLAKPEVTVTQTTNDKGDAVSEVGATTLQFTNTVAEKGNTKSVTTGTTEDPDGIDPDGKVAGVGDILTYTIQWVNDAVDKNGNATAATVIVTDTIPEGTECVADGGANYDDTAKTLTWTIDNAAANATGEVSFRVKVTEAAVKDDENNTIVNQADVKVGNNDPKQTTTTETYVPEKSITKYQPKDGDATTEVPQTGLKVGDQLTYTISYKNTEDTASTVTITDKVPTGTEFVSADNGGALDEESGIVTWTLNEVQPGATGEVTMTVKVVSGAETTVENTASVQIGEDGPTVSTNTESTEIDESERSIIITPADIIVYTGGTGYESVVGNQSGAARAGEDEETGEQSNGLPEPGYYITLPDWLNDQLNIQEDPTQEGATDLSKILTFTYADEEQTREWSLALYYDDEDGTSYEETTVGDVTRNRYVYRMNPAVVGGEKIPVRVQFTPKGEEGGIPTLSDDFTLDLGTLYQQYDMTIYPGLLEQDLVEAQVKLNGEDDTETLPVKVGNGTLTVRGTTNGEVTTKVATTTDDVTKNTKTIDETTGCTITAVADADTQYVINDSHVTVEAENVHLLVDELSQGDTAEGDAANESQQILKNYLVKNDQAETDDHYIYQYLDLVDETNGRAWVTADRLVDVYWKLPKGSDSNDDFKLVHFTGLDRQYDGDTADLIGQEGYEVEAYTTSNGGLEIVTLDGEQYLKFATQEFSPFVLVWDEVSNSSGGGGGGGNKPSLNTEDHYGYIVGYPVDYETGEPTDDQARKPVKPQGKITRAEVATIFFRMLTDESRNAYWSQSNSFTDVAADAWYNNAISTMANAGILDGYEDGSFHPNGYITRAEFATIAVRFFDLSYQGEDLFPDIDGHWAQDYINQAADAGIIEGYPDGTFGPQKQITRAEAVTMVNRTLDRHPDPDHFLKDMLVWPDNLDTEAWYYADMQEATNSHEYQMKKDAQGNEYEVWTKILPIRDWEALEKEWSDANSSENPGDVAG</sequence>
<feature type="region of interest" description="Disordered" evidence="2">
    <location>
        <begin position="36"/>
        <end position="68"/>
    </location>
</feature>
<dbReference type="Gene3D" id="3.40.50.410">
    <property type="entry name" value="von Willebrand factor, type A domain"/>
    <property type="match status" value="1"/>
</dbReference>
<dbReference type="PANTHER" id="PTHR43308">
    <property type="entry name" value="OUTER MEMBRANE PROTEIN ALPHA-RELATED"/>
    <property type="match status" value="1"/>
</dbReference>
<feature type="domain" description="SLH" evidence="5">
    <location>
        <begin position="1875"/>
        <end position="1931"/>
    </location>
</feature>
<dbReference type="EMBL" id="QQRQ01000022">
    <property type="protein sequence ID" value="RFT05938.1"/>
    <property type="molecule type" value="Genomic_DNA"/>
</dbReference>
<dbReference type="CDD" id="cd00198">
    <property type="entry name" value="vWFA"/>
    <property type="match status" value="1"/>
</dbReference>
<comment type="caution">
    <text evidence="6">The sequence shown here is derived from an EMBL/GenBank/DDBJ whole genome shotgun (WGS) entry which is preliminary data.</text>
</comment>